<feature type="domain" description="Carrier" evidence="3">
    <location>
        <begin position="14"/>
        <end position="90"/>
    </location>
</feature>
<dbReference type="PROSITE" id="PS50075">
    <property type="entry name" value="CARRIER"/>
    <property type="match status" value="1"/>
</dbReference>
<dbReference type="AlphaFoldDB" id="A0A1J1LQT1"/>
<dbReference type="SUPFAM" id="SSF47336">
    <property type="entry name" value="ACP-like"/>
    <property type="match status" value="1"/>
</dbReference>
<organism evidence="4 5">
    <name type="scientific">Planktothrix tepida PCC 9214</name>
    <dbReference type="NCBI Taxonomy" id="671072"/>
    <lineage>
        <taxon>Bacteria</taxon>
        <taxon>Bacillati</taxon>
        <taxon>Cyanobacteriota</taxon>
        <taxon>Cyanophyceae</taxon>
        <taxon>Oscillatoriophycideae</taxon>
        <taxon>Oscillatoriales</taxon>
        <taxon>Microcoleaceae</taxon>
        <taxon>Planktothrix</taxon>
    </lineage>
</organism>
<evidence type="ECO:0000256" key="1">
    <source>
        <dbReference type="ARBA" id="ARBA00022450"/>
    </source>
</evidence>
<dbReference type="InterPro" id="IPR006162">
    <property type="entry name" value="Ppantetheine_attach_site"/>
</dbReference>
<evidence type="ECO:0000259" key="3">
    <source>
        <dbReference type="PROSITE" id="PS50075"/>
    </source>
</evidence>
<accession>A0A1J1LQT1</accession>
<dbReference type="Gene3D" id="1.10.1200.10">
    <property type="entry name" value="ACP-like"/>
    <property type="match status" value="1"/>
</dbReference>
<proteinExistence type="predicted"/>
<dbReference type="Proteomes" id="UP000184315">
    <property type="component" value="Unassembled WGS sequence"/>
</dbReference>
<dbReference type="Pfam" id="PF00550">
    <property type="entry name" value="PP-binding"/>
    <property type="match status" value="1"/>
</dbReference>
<sequence>MAIQNQEIAVETHKNQSAIQAWLVSYIAQLLEIDPNEVDVKASFDRYGLDSSATIGLTSDLENWLGGSIDPTITYDYPSIESLSKYLAGL</sequence>
<dbReference type="InterPro" id="IPR009081">
    <property type="entry name" value="PP-bd_ACP"/>
</dbReference>
<reference evidence="5" key="1">
    <citation type="submission" date="2015-10" db="EMBL/GenBank/DDBJ databases">
        <authorList>
            <person name="Regsiter A."/>
            <person name="william w."/>
        </authorList>
    </citation>
    <scope>NUCLEOTIDE SEQUENCE [LARGE SCALE GENOMIC DNA]</scope>
</reference>
<protein>
    <submittedName>
        <fullName evidence="4">Acyl carrier protein-like</fullName>
    </submittedName>
</protein>
<dbReference type="SMART" id="SM01294">
    <property type="entry name" value="PKS_PP_betabranch"/>
    <property type="match status" value="1"/>
</dbReference>
<gene>
    <name evidence="4" type="ORF">PL9214640243</name>
</gene>
<dbReference type="PROSITE" id="PS00012">
    <property type="entry name" value="PHOSPHOPANTETHEINE"/>
    <property type="match status" value="1"/>
</dbReference>
<dbReference type="InterPro" id="IPR036736">
    <property type="entry name" value="ACP-like_sf"/>
</dbReference>
<dbReference type="RefSeq" id="WP_072720705.1">
    <property type="nucleotide sequence ID" value="NZ_LN889812.1"/>
</dbReference>
<dbReference type="InterPro" id="IPR020806">
    <property type="entry name" value="PKS_PP-bd"/>
</dbReference>
<keyword evidence="1" id="KW-0596">Phosphopantetheine</keyword>
<keyword evidence="5" id="KW-1185">Reference proteome</keyword>
<keyword evidence="2" id="KW-0597">Phosphoprotein</keyword>
<dbReference type="STRING" id="671072.PL9214640243"/>
<name>A0A1J1LQT1_9CYAN</name>
<evidence type="ECO:0000313" key="5">
    <source>
        <dbReference type="Proteomes" id="UP000184315"/>
    </source>
</evidence>
<dbReference type="OrthoDB" id="425617at2"/>
<evidence type="ECO:0000256" key="2">
    <source>
        <dbReference type="ARBA" id="ARBA00022553"/>
    </source>
</evidence>
<dbReference type="SMART" id="SM00823">
    <property type="entry name" value="PKS_PP"/>
    <property type="match status" value="1"/>
</dbReference>
<dbReference type="EMBL" id="CZDF01000171">
    <property type="protein sequence ID" value="CUR34236.1"/>
    <property type="molecule type" value="Genomic_DNA"/>
</dbReference>
<dbReference type="GO" id="GO:0031177">
    <property type="term" value="F:phosphopantetheine binding"/>
    <property type="evidence" value="ECO:0007669"/>
    <property type="project" value="InterPro"/>
</dbReference>
<evidence type="ECO:0000313" key="4">
    <source>
        <dbReference type="EMBL" id="CUR34236.1"/>
    </source>
</evidence>